<comment type="caution">
    <text evidence="1">The sequence shown here is derived from an EMBL/GenBank/DDBJ whole genome shotgun (WGS) entry which is preliminary data.</text>
</comment>
<evidence type="ECO:0000313" key="2">
    <source>
        <dbReference type="Proteomes" id="UP001054837"/>
    </source>
</evidence>
<gene>
    <name evidence="1" type="ORF">CDAR_274521</name>
</gene>
<keyword evidence="2" id="KW-1185">Reference proteome</keyword>
<accession>A0AAV4RGD7</accession>
<evidence type="ECO:0000313" key="1">
    <source>
        <dbReference type="EMBL" id="GIY19674.1"/>
    </source>
</evidence>
<reference evidence="1 2" key="1">
    <citation type="submission" date="2021-06" db="EMBL/GenBank/DDBJ databases">
        <title>Caerostris darwini draft genome.</title>
        <authorList>
            <person name="Kono N."/>
            <person name="Arakawa K."/>
        </authorList>
    </citation>
    <scope>NUCLEOTIDE SEQUENCE [LARGE SCALE GENOMIC DNA]</scope>
</reference>
<dbReference type="Proteomes" id="UP001054837">
    <property type="component" value="Unassembled WGS sequence"/>
</dbReference>
<sequence>MEDPICIARCKNTNTYVLQTNQQDLQVYPENILGEMGRATNTWQNARSNQHRVMPPLNHLTDTCESEIQKSGHRIMTPTNCSGGSHQGIQKMVAELQATILADGIG</sequence>
<dbReference type="AlphaFoldDB" id="A0AAV4RGD7"/>
<organism evidence="1 2">
    <name type="scientific">Caerostris darwini</name>
    <dbReference type="NCBI Taxonomy" id="1538125"/>
    <lineage>
        <taxon>Eukaryota</taxon>
        <taxon>Metazoa</taxon>
        <taxon>Ecdysozoa</taxon>
        <taxon>Arthropoda</taxon>
        <taxon>Chelicerata</taxon>
        <taxon>Arachnida</taxon>
        <taxon>Araneae</taxon>
        <taxon>Araneomorphae</taxon>
        <taxon>Entelegynae</taxon>
        <taxon>Araneoidea</taxon>
        <taxon>Araneidae</taxon>
        <taxon>Caerostris</taxon>
    </lineage>
</organism>
<dbReference type="EMBL" id="BPLQ01006056">
    <property type="protein sequence ID" value="GIY19674.1"/>
    <property type="molecule type" value="Genomic_DNA"/>
</dbReference>
<protein>
    <submittedName>
        <fullName evidence="1">Uncharacterized protein</fullName>
    </submittedName>
</protein>
<name>A0AAV4RGD7_9ARAC</name>
<proteinExistence type="predicted"/>